<keyword evidence="3 5" id="KW-0067">ATP-binding</keyword>
<keyword evidence="2" id="KW-0547">Nucleotide-binding</keyword>
<proteinExistence type="predicted"/>
<evidence type="ECO:0000256" key="3">
    <source>
        <dbReference type="ARBA" id="ARBA00022840"/>
    </source>
</evidence>
<keyword evidence="1" id="KW-0677">Repeat</keyword>
<name>A0A1Y1HQU7_KLENI</name>
<dbReference type="CDD" id="cd03221">
    <property type="entry name" value="ABCF_EF-3"/>
    <property type="match status" value="1"/>
</dbReference>
<dbReference type="AlphaFoldDB" id="A0A1Y1HQU7"/>
<dbReference type="InterPro" id="IPR017871">
    <property type="entry name" value="ABC_transporter-like_CS"/>
</dbReference>
<dbReference type="InterPro" id="IPR032781">
    <property type="entry name" value="ABC_tran_Xtn"/>
</dbReference>
<dbReference type="GO" id="GO:0005524">
    <property type="term" value="F:ATP binding"/>
    <property type="evidence" value="ECO:0000318"/>
    <property type="project" value="GO_Central"/>
</dbReference>
<dbReference type="Proteomes" id="UP000054558">
    <property type="component" value="Unassembled WGS sequence"/>
</dbReference>
<evidence type="ECO:0000256" key="2">
    <source>
        <dbReference type="ARBA" id="ARBA00022741"/>
    </source>
</evidence>
<dbReference type="Pfam" id="PF00005">
    <property type="entry name" value="ABC_tran"/>
    <property type="match status" value="2"/>
</dbReference>
<reference evidence="5 6" key="1">
    <citation type="journal article" date="2014" name="Nat. Commun.">
        <title>Klebsormidium flaccidum genome reveals primary factors for plant terrestrial adaptation.</title>
        <authorList>
            <person name="Hori K."/>
            <person name="Maruyama F."/>
            <person name="Fujisawa T."/>
            <person name="Togashi T."/>
            <person name="Yamamoto N."/>
            <person name="Seo M."/>
            <person name="Sato S."/>
            <person name="Yamada T."/>
            <person name="Mori H."/>
            <person name="Tajima N."/>
            <person name="Moriyama T."/>
            <person name="Ikeuchi M."/>
            <person name="Watanabe M."/>
            <person name="Wada H."/>
            <person name="Kobayashi K."/>
            <person name="Saito M."/>
            <person name="Masuda T."/>
            <person name="Sasaki-Sekimoto Y."/>
            <person name="Mashiguchi K."/>
            <person name="Awai K."/>
            <person name="Shimojima M."/>
            <person name="Masuda S."/>
            <person name="Iwai M."/>
            <person name="Nobusawa T."/>
            <person name="Narise T."/>
            <person name="Kondo S."/>
            <person name="Saito H."/>
            <person name="Sato R."/>
            <person name="Murakawa M."/>
            <person name="Ihara Y."/>
            <person name="Oshima-Yamada Y."/>
            <person name="Ohtaka K."/>
            <person name="Satoh M."/>
            <person name="Sonobe K."/>
            <person name="Ishii M."/>
            <person name="Ohtani R."/>
            <person name="Kanamori-Sato M."/>
            <person name="Honoki R."/>
            <person name="Miyazaki D."/>
            <person name="Mochizuki H."/>
            <person name="Umetsu J."/>
            <person name="Higashi K."/>
            <person name="Shibata D."/>
            <person name="Kamiya Y."/>
            <person name="Sato N."/>
            <person name="Nakamura Y."/>
            <person name="Tabata S."/>
            <person name="Ida S."/>
            <person name="Kurokawa K."/>
            <person name="Ohta H."/>
        </authorList>
    </citation>
    <scope>NUCLEOTIDE SEQUENCE [LARGE SCALE GENOMIC DNA]</scope>
    <source>
        <strain evidence="5 6">NIES-2285</strain>
    </source>
</reference>
<evidence type="ECO:0000256" key="1">
    <source>
        <dbReference type="ARBA" id="ARBA00022737"/>
    </source>
</evidence>
<keyword evidence="6" id="KW-1185">Reference proteome</keyword>
<protein>
    <submittedName>
        <fullName evidence="5">ABC transporter ATP-binding protein</fullName>
    </submittedName>
</protein>
<dbReference type="FunFam" id="3.40.50.300:FF:000011">
    <property type="entry name" value="Putative ABC transporter ATP-binding component"/>
    <property type="match status" value="1"/>
</dbReference>
<dbReference type="Pfam" id="PF12848">
    <property type="entry name" value="ABC_tran_Xtn"/>
    <property type="match status" value="1"/>
</dbReference>
<gene>
    <name evidence="5" type="ORF">KFL_000290100</name>
</gene>
<feature type="domain" description="ABC transporter" evidence="4">
    <location>
        <begin position="30"/>
        <end position="350"/>
    </location>
</feature>
<dbReference type="SMART" id="SM00382">
    <property type="entry name" value="AAA"/>
    <property type="match status" value="2"/>
</dbReference>
<dbReference type="PANTHER" id="PTHR19211">
    <property type="entry name" value="ATP-BINDING TRANSPORT PROTEIN-RELATED"/>
    <property type="match status" value="1"/>
</dbReference>
<dbReference type="InterPro" id="IPR003593">
    <property type="entry name" value="AAA+_ATPase"/>
</dbReference>
<dbReference type="PROSITE" id="PS50893">
    <property type="entry name" value="ABC_TRANSPORTER_2"/>
    <property type="match status" value="2"/>
</dbReference>
<dbReference type="STRING" id="105231.A0A1Y1HQU7"/>
<dbReference type="SUPFAM" id="SSF52540">
    <property type="entry name" value="P-loop containing nucleoside triphosphate hydrolases"/>
    <property type="match status" value="2"/>
</dbReference>
<dbReference type="EMBL" id="DF236978">
    <property type="protein sequence ID" value="GAQ79361.1"/>
    <property type="molecule type" value="Genomic_DNA"/>
</dbReference>
<dbReference type="Gene3D" id="3.40.50.300">
    <property type="entry name" value="P-loop containing nucleotide triphosphate hydrolases"/>
    <property type="match status" value="2"/>
</dbReference>
<evidence type="ECO:0000259" key="4">
    <source>
        <dbReference type="PROSITE" id="PS50893"/>
    </source>
</evidence>
<dbReference type="PROSITE" id="PS00211">
    <property type="entry name" value="ABC_TRANSPORTER_1"/>
    <property type="match status" value="1"/>
</dbReference>
<accession>A0A1Y1HQU7</accession>
<dbReference type="OrthoDB" id="2110130at2759"/>
<dbReference type="PANTHER" id="PTHR19211:SF129">
    <property type="entry name" value="ABC TRANSPORTER ATP-BINDING PROTEIN"/>
    <property type="match status" value="1"/>
</dbReference>
<organism evidence="5 6">
    <name type="scientific">Klebsormidium nitens</name>
    <name type="common">Green alga</name>
    <name type="synonym">Ulothrix nitens</name>
    <dbReference type="NCBI Taxonomy" id="105231"/>
    <lineage>
        <taxon>Eukaryota</taxon>
        <taxon>Viridiplantae</taxon>
        <taxon>Streptophyta</taxon>
        <taxon>Klebsormidiophyceae</taxon>
        <taxon>Klebsormidiales</taxon>
        <taxon>Klebsormidiaceae</taxon>
        <taxon>Klebsormidium</taxon>
    </lineage>
</organism>
<dbReference type="OMA" id="SSQINMM"/>
<evidence type="ECO:0000313" key="6">
    <source>
        <dbReference type="Proteomes" id="UP000054558"/>
    </source>
</evidence>
<evidence type="ECO:0000313" key="5">
    <source>
        <dbReference type="EMBL" id="GAQ79361.1"/>
    </source>
</evidence>
<dbReference type="GO" id="GO:0016887">
    <property type="term" value="F:ATP hydrolysis activity"/>
    <property type="evidence" value="ECO:0007669"/>
    <property type="project" value="InterPro"/>
</dbReference>
<sequence>MAGSSTGEIVAVSQQTRFHSYKLESLSKDIDLKGVQLSIGDRKLLTDAELKLLSGVRYGLIGRNGVGKTSLLKAIGYGNLVGLPQNIKALYVDQLESTDTEARVIDVVLASNHALKIAERQVGLLSEAIENGDPDTVLRVYRRVRLDQLVAEREEAQKVATKRSGQRGLEARAALIEAEAREKKAREELARGTADVSDEEKARAVMSAQEMLTVAFESLELMDAGAAEGKARKILRGLGFRVERQDGPLRLLSGGWKVRAALAQALYVEPDLILLDEPTNHLDLPAILWLQNYLQSLENTTVVIVSHDRAFLNATVDEIIELKKEALFCHVGNFDEFVQNEAERRGHMERLKANDDRKRATIQKTIQENIRHAARSGDDKKLNQVASRKKKLERLGLEANSKGHKFKLNRDRPGYHNSVRDEIVVDREDPPVTWKFPEPPELRHHGPVVALEGVGFGYERGGKKILKDVTLNIELGERVALLGANGAGKTTLVKLVLGLLFPDAGTVTRPPQVKVGYYSQNHVEVLRAEHGARCALAHFKEAFPGEGEQELRAHLGAFGIKGALATQPIASLSGGQTVRVALAHAVHSHPHFLVLDEPSNHLDAETVEALVESLREFAGAVLLVTHDQYVVEQVATTTFLVQRTKLQRLEHGIADYKKMLAKKVDALL</sequence>
<feature type="domain" description="ABC transporter" evidence="4">
    <location>
        <begin position="449"/>
        <end position="668"/>
    </location>
</feature>
<dbReference type="InterPro" id="IPR027417">
    <property type="entry name" value="P-loop_NTPase"/>
</dbReference>
<dbReference type="InterPro" id="IPR050611">
    <property type="entry name" value="ABCF"/>
</dbReference>
<dbReference type="InterPro" id="IPR003439">
    <property type="entry name" value="ABC_transporter-like_ATP-bd"/>
</dbReference>